<protein>
    <submittedName>
        <fullName evidence="2">Uncharacterized protein</fullName>
    </submittedName>
</protein>
<evidence type="ECO:0000313" key="3">
    <source>
        <dbReference type="Proteomes" id="UP000503447"/>
    </source>
</evidence>
<organism evidence="2 3">
    <name type="scientific">Frigoriglobus tundricola</name>
    <dbReference type="NCBI Taxonomy" id="2774151"/>
    <lineage>
        <taxon>Bacteria</taxon>
        <taxon>Pseudomonadati</taxon>
        <taxon>Planctomycetota</taxon>
        <taxon>Planctomycetia</taxon>
        <taxon>Gemmatales</taxon>
        <taxon>Gemmataceae</taxon>
        <taxon>Frigoriglobus</taxon>
    </lineage>
</organism>
<dbReference type="AlphaFoldDB" id="A0A6M5YNW5"/>
<dbReference type="EMBL" id="CP053452">
    <property type="protein sequence ID" value="QJW95026.1"/>
    <property type="molecule type" value="Genomic_DNA"/>
</dbReference>
<reference evidence="3" key="1">
    <citation type="submission" date="2020-05" db="EMBL/GenBank/DDBJ databases">
        <title>Frigoriglobus tundricola gen. nov., sp. nov., a psychrotolerant cellulolytic planctomycete of the family Gemmataceae with two divergent copies of 16S rRNA gene.</title>
        <authorList>
            <person name="Kulichevskaya I.S."/>
            <person name="Ivanova A.A."/>
            <person name="Naumoff D.G."/>
            <person name="Beletsky A.V."/>
            <person name="Rijpstra W.I.C."/>
            <person name="Sinninghe Damste J.S."/>
            <person name="Mardanov A.V."/>
            <person name="Ravin N.V."/>
            <person name="Dedysh S.N."/>
        </authorList>
    </citation>
    <scope>NUCLEOTIDE SEQUENCE [LARGE SCALE GENOMIC DNA]</scope>
    <source>
        <strain evidence="3">PL17</strain>
    </source>
</reference>
<gene>
    <name evidence="2" type="ORF">FTUN_2552</name>
</gene>
<proteinExistence type="predicted"/>
<dbReference type="KEGG" id="ftj:FTUN_2552"/>
<sequence length="52" mass="5620">MTVRPRRNTTLIRHSEHLVRNNASDRHIRTPGPARAGPAGAAHCVTGAAVIR</sequence>
<evidence type="ECO:0000313" key="2">
    <source>
        <dbReference type="EMBL" id="QJW95026.1"/>
    </source>
</evidence>
<feature type="compositionally biased region" description="Low complexity" evidence="1">
    <location>
        <begin position="31"/>
        <end position="42"/>
    </location>
</feature>
<feature type="region of interest" description="Disordered" evidence="1">
    <location>
        <begin position="23"/>
        <end position="52"/>
    </location>
</feature>
<keyword evidence="3" id="KW-1185">Reference proteome</keyword>
<accession>A0A6M5YNW5</accession>
<dbReference type="Proteomes" id="UP000503447">
    <property type="component" value="Chromosome"/>
</dbReference>
<evidence type="ECO:0000256" key="1">
    <source>
        <dbReference type="SAM" id="MobiDB-lite"/>
    </source>
</evidence>
<name>A0A6M5YNW5_9BACT</name>